<gene>
    <name evidence="3" type="ORF">GCM10023195_34610</name>
</gene>
<dbReference type="Proteomes" id="UP001500212">
    <property type="component" value="Unassembled WGS sequence"/>
</dbReference>
<evidence type="ECO:0000259" key="2">
    <source>
        <dbReference type="Pfam" id="PF01408"/>
    </source>
</evidence>
<reference evidence="4" key="1">
    <citation type="journal article" date="2019" name="Int. J. Syst. Evol. Microbiol.">
        <title>The Global Catalogue of Microorganisms (GCM) 10K type strain sequencing project: providing services to taxonomists for standard genome sequencing and annotation.</title>
        <authorList>
            <consortium name="The Broad Institute Genomics Platform"/>
            <consortium name="The Broad Institute Genome Sequencing Center for Infectious Disease"/>
            <person name="Wu L."/>
            <person name="Ma J."/>
        </authorList>
    </citation>
    <scope>NUCLEOTIDE SEQUENCE [LARGE SCALE GENOMIC DNA]</scope>
    <source>
        <strain evidence="4">JCM 17938</strain>
    </source>
</reference>
<proteinExistence type="predicted"/>
<comment type="caution">
    <text evidence="3">The sequence shown here is derived from an EMBL/GenBank/DDBJ whole genome shotgun (WGS) entry which is preliminary data.</text>
</comment>
<dbReference type="Gene3D" id="3.40.50.720">
    <property type="entry name" value="NAD(P)-binding Rossmann-like Domain"/>
    <property type="match status" value="1"/>
</dbReference>
<sequence length="100" mass="10609">MALAEPDPGRRAAAAEEFGAPSDRVHADWSDLAAQERLADAAIVATQDRQHTGPAVRLADRGYHILLADSSKLDRTDLALVCPLADIHLLITGDGTDEAP</sequence>
<name>A0ABP8TLT9_9ACTN</name>
<organism evidence="3 4">
    <name type="scientific">Actinoallomurus liliacearum</name>
    <dbReference type="NCBI Taxonomy" id="1080073"/>
    <lineage>
        <taxon>Bacteria</taxon>
        <taxon>Bacillati</taxon>
        <taxon>Actinomycetota</taxon>
        <taxon>Actinomycetes</taxon>
        <taxon>Streptosporangiales</taxon>
        <taxon>Thermomonosporaceae</taxon>
        <taxon>Actinoallomurus</taxon>
    </lineage>
</organism>
<evidence type="ECO:0000313" key="4">
    <source>
        <dbReference type="Proteomes" id="UP001500212"/>
    </source>
</evidence>
<accession>A0ABP8TLT9</accession>
<keyword evidence="4" id="KW-1185">Reference proteome</keyword>
<dbReference type="InterPro" id="IPR036291">
    <property type="entry name" value="NAD(P)-bd_dom_sf"/>
</dbReference>
<dbReference type="InterPro" id="IPR000683">
    <property type="entry name" value="Gfo/Idh/MocA-like_OxRdtase_N"/>
</dbReference>
<dbReference type="EMBL" id="BAABHJ010000008">
    <property type="protein sequence ID" value="GAA4608750.1"/>
    <property type="molecule type" value="Genomic_DNA"/>
</dbReference>
<dbReference type="Pfam" id="PF01408">
    <property type="entry name" value="GFO_IDH_MocA"/>
    <property type="match status" value="1"/>
</dbReference>
<dbReference type="SUPFAM" id="SSF51735">
    <property type="entry name" value="NAD(P)-binding Rossmann-fold domains"/>
    <property type="match status" value="1"/>
</dbReference>
<feature type="region of interest" description="Disordered" evidence="1">
    <location>
        <begin position="1"/>
        <end position="22"/>
    </location>
</feature>
<evidence type="ECO:0000313" key="3">
    <source>
        <dbReference type="EMBL" id="GAA4608750.1"/>
    </source>
</evidence>
<feature type="domain" description="Gfo/Idh/MocA-like oxidoreductase N-terminal" evidence="2">
    <location>
        <begin position="2"/>
        <end position="67"/>
    </location>
</feature>
<protein>
    <recommendedName>
        <fullName evidence="2">Gfo/Idh/MocA-like oxidoreductase N-terminal domain-containing protein</fullName>
    </recommendedName>
</protein>
<evidence type="ECO:0000256" key="1">
    <source>
        <dbReference type="SAM" id="MobiDB-lite"/>
    </source>
</evidence>